<name>A0ABY7CL71_9BASI</name>
<feature type="compositionally biased region" description="Low complexity" evidence="1">
    <location>
        <begin position="14"/>
        <end position="42"/>
    </location>
</feature>
<feature type="compositionally biased region" description="Pro residues" evidence="1">
    <location>
        <begin position="129"/>
        <end position="138"/>
    </location>
</feature>
<evidence type="ECO:0000313" key="3">
    <source>
        <dbReference type="Proteomes" id="UP001164743"/>
    </source>
</evidence>
<organism evidence="2 3">
    <name type="scientific">Puccinia triticina</name>
    <dbReference type="NCBI Taxonomy" id="208348"/>
    <lineage>
        <taxon>Eukaryota</taxon>
        <taxon>Fungi</taxon>
        <taxon>Dikarya</taxon>
        <taxon>Basidiomycota</taxon>
        <taxon>Pucciniomycotina</taxon>
        <taxon>Pucciniomycetes</taxon>
        <taxon>Pucciniales</taxon>
        <taxon>Pucciniaceae</taxon>
        <taxon>Puccinia</taxon>
    </lineage>
</organism>
<feature type="compositionally biased region" description="Basic and acidic residues" evidence="1">
    <location>
        <begin position="107"/>
        <end position="117"/>
    </location>
</feature>
<dbReference type="EMBL" id="CP110425">
    <property type="protein sequence ID" value="WAQ84737.1"/>
    <property type="molecule type" value="Genomic_DNA"/>
</dbReference>
<feature type="region of interest" description="Disordered" evidence="1">
    <location>
        <begin position="1"/>
        <end position="140"/>
    </location>
</feature>
<reference evidence="2" key="1">
    <citation type="submission" date="2022-10" db="EMBL/GenBank/DDBJ databases">
        <title>Puccinia triticina Genome sequencing and assembly.</title>
        <authorList>
            <person name="Li C."/>
        </authorList>
    </citation>
    <scope>NUCLEOTIDE SEQUENCE</scope>
    <source>
        <strain evidence="2">Pt15</strain>
    </source>
</reference>
<evidence type="ECO:0000256" key="1">
    <source>
        <dbReference type="SAM" id="MobiDB-lite"/>
    </source>
</evidence>
<proteinExistence type="predicted"/>
<feature type="compositionally biased region" description="Polar residues" evidence="1">
    <location>
        <begin position="49"/>
        <end position="69"/>
    </location>
</feature>
<evidence type="ECO:0000313" key="2">
    <source>
        <dbReference type="EMBL" id="WAQ84737.1"/>
    </source>
</evidence>
<sequence length="169" mass="18007">MSQPLSGHPSWDQLDSNPNPLSDPNSNHGPLSNPNPLLPSNGRVDHGQYNYSNMANPNPLSDPNSNRGPLSNPLLPSDGCVDHGQYNYSNMAGFNHTPTPMAQPEAQDQHVDTRLMDVADQGHGGPGFPQGPNPPKPSWAPAITNFYLNGSTPLAISAAGQSRYALQPP</sequence>
<accession>A0ABY7CL71</accession>
<gene>
    <name evidence="2" type="ORF">PtA15_5A310</name>
</gene>
<dbReference type="Proteomes" id="UP001164743">
    <property type="component" value="Chromosome 5A"/>
</dbReference>
<dbReference type="GeneID" id="77809953"/>
<dbReference type="RefSeq" id="XP_053020292.1">
    <property type="nucleotide sequence ID" value="XM_053169058.1"/>
</dbReference>
<protein>
    <submittedName>
        <fullName evidence="2">Uncharacterized protein</fullName>
    </submittedName>
</protein>
<feature type="compositionally biased region" description="Polar residues" evidence="1">
    <location>
        <begin position="86"/>
        <end position="100"/>
    </location>
</feature>
<keyword evidence="3" id="KW-1185">Reference proteome</keyword>